<dbReference type="PANTHER" id="PTHR20648">
    <property type="entry name" value="ELONGIN-C"/>
    <property type="match status" value="1"/>
</dbReference>
<evidence type="ECO:0000256" key="1">
    <source>
        <dbReference type="ARBA" id="ARBA00004123"/>
    </source>
</evidence>
<evidence type="ECO:0000313" key="6">
    <source>
        <dbReference type="Proteomes" id="UP000187209"/>
    </source>
</evidence>
<keyword evidence="4" id="KW-0539">Nucleus</keyword>
<dbReference type="InterPro" id="IPR011333">
    <property type="entry name" value="SKP1/BTB/POZ_sf"/>
</dbReference>
<dbReference type="GO" id="GO:0006511">
    <property type="term" value="P:ubiquitin-dependent protein catabolic process"/>
    <property type="evidence" value="ECO:0007669"/>
    <property type="project" value="InterPro"/>
</dbReference>
<comment type="subcellular location">
    <subcellularLocation>
        <location evidence="1">Nucleus</location>
    </subcellularLocation>
</comment>
<accession>A0A1R2CXU3</accession>
<evidence type="ECO:0000256" key="2">
    <source>
        <dbReference type="ARBA" id="ARBA00009993"/>
    </source>
</evidence>
<dbReference type="OrthoDB" id="199596at2759"/>
<reference evidence="5 6" key="1">
    <citation type="submission" date="2016-11" db="EMBL/GenBank/DDBJ databases">
        <title>The macronuclear genome of Stentor coeruleus: a giant cell with tiny introns.</title>
        <authorList>
            <person name="Slabodnick M."/>
            <person name="Ruby J.G."/>
            <person name="Reiff S.B."/>
            <person name="Swart E.C."/>
            <person name="Gosai S."/>
            <person name="Prabakaran S."/>
            <person name="Witkowska E."/>
            <person name="Larue G.E."/>
            <person name="Fisher S."/>
            <person name="Freeman R.M."/>
            <person name="Gunawardena J."/>
            <person name="Chu W."/>
            <person name="Stover N.A."/>
            <person name="Gregory B.D."/>
            <person name="Nowacki M."/>
            <person name="Derisi J."/>
            <person name="Roy S.W."/>
            <person name="Marshall W.F."/>
            <person name="Sood P."/>
        </authorList>
    </citation>
    <scope>NUCLEOTIDE SEQUENCE [LARGE SCALE GENOMIC DNA]</scope>
    <source>
        <strain evidence="5">WM001</strain>
    </source>
</reference>
<evidence type="ECO:0000256" key="3">
    <source>
        <dbReference type="ARBA" id="ARBA00021347"/>
    </source>
</evidence>
<protein>
    <recommendedName>
        <fullName evidence="3">Elongin-C</fullName>
    </recommendedName>
</protein>
<evidence type="ECO:0000313" key="5">
    <source>
        <dbReference type="EMBL" id="OMJ93793.1"/>
    </source>
</evidence>
<evidence type="ECO:0000256" key="4">
    <source>
        <dbReference type="ARBA" id="ARBA00023242"/>
    </source>
</evidence>
<dbReference type="GO" id="GO:0005634">
    <property type="term" value="C:nucleus"/>
    <property type="evidence" value="ECO:0007669"/>
    <property type="project" value="UniProtKB-SubCell"/>
</dbReference>
<comment type="caution">
    <text evidence="5">The sequence shown here is derived from an EMBL/GenBank/DDBJ whole genome shotgun (WGS) entry which is preliminary data.</text>
</comment>
<dbReference type="SMART" id="SM00512">
    <property type="entry name" value="Skp1"/>
    <property type="match status" value="1"/>
</dbReference>
<dbReference type="SUPFAM" id="SSF54695">
    <property type="entry name" value="POZ domain"/>
    <property type="match status" value="1"/>
</dbReference>
<comment type="similarity">
    <text evidence="2">Belongs to the SKP1 family.</text>
</comment>
<dbReference type="FunFam" id="3.30.710.10:FF:000035">
    <property type="entry name" value="Elongin C transcription elongation factor"/>
    <property type="match status" value="1"/>
</dbReference>
<sequence>MEENSELRLDDIVKITVAEGQVFYLEKRYADMSHNIKAGLGCNSIESITKEFTFPDIRPDVMEKVIQYLHFKFKYQQLLDRKIIKVSQVPKFELEPEMALDVLIAASYLQA</sequence>
<dbReference type="InterPro" id="IPR039948">
    <property type="entry name" value="ELC1"/>
</dbReference>
<name>A0A1R2CXU3_9CILI</name>
<dbReference type="InterPro" id="IPR001232">
    <property type="entry name" value="SKP1-like"/>
</dbReference>
<gene>
    <name evidence="5" type="ORF">SteCoe_3114</name>
</gene>
<dbReference type="EMBL" id="MPUH01000036">
    <property type="protein sequence ID" value="OMJ93793.1"/>
    <property type="molecule type" value="Genomic_DNA"/>
</dbReference>
<dbReference type="AlphaFoldDB" id="A0A1R2CXU3"/>
<organism evidence="5 6">
    <name type="scientific">Stentor coeruleus</name>
    <dbReference type="NCBI Taxonomy" id="5963"/>
    <lineage>
        <taxon>Eukaryota</taxon>
        <taxon>Sar</taxon>
        <taxon>Alveolata</taxon>
        <taxon>Ciliophora</taxon>
        <taxon>Postciliodesmatophora</taxon>
        <taxon>Heterotrichea</taxon>
        <taxon>Heterotrichida</taxon>
        <taxon>Stentoridae</taxon>
        <taxon>Stentor</taxon>
    </lineage>
</organism>
<keyword evidence="6" id="KW-1185">Reference proteome</keyword>
<proteinExistence type="inferred from homology"/>
<dbReference type="Proteomes" id="UP000187209">
    <property type="component" value="Unassembled WGS sequence"/>
</dbReference>
<dbReference type="Gene3D" id="3.30.710.10">
    <property type="entry name" value="Potassium Channel Kv1.1, Chain A"/>
    <property type="match status" value="1"/>
</dbReference>